<reference evidence="2" key="1">
    <citation type="submission" date="2021-08" db="EMBL/GenBank/DDBJ databases">
        <title>Sphingopyxis panaciterrulae sp. nov., isolated from the surface water of the Yellow Sea.</title>
        <authorList>
            <person name="Gao Z."/>
            <person name="Zhang D."/>
            <person name="Zhang A."/>
        </authorList>
    </citation>
    <scope>NUCLEOTIDE SEQUENCE</scope>
    <source>
        <strain evidence="2">XHP0097</strain>
    </source>
</reference>
<keyword evidence="1" id="KW-0732">Signal</keyword>
<organism evidence="2 3">
    <name type="scientific">Sphingopyxis jiangsuensis</name>
    <dbReference type="NCBI Taxonomy" id="2871171"/>
    <lineage>
        <taxon>Bacteria</taxon>
        <taxon>Pseudomonadati</taxon>
        <taxon>Pseudomonadota</taxon>
        <taxon>Alphaproteobacteria</taxon>
        <taxon>Sphingomonadales</taxon>
        <taxon>Sphingomonadaceae</taxon>
        <taxon>Sphingopyxis</taxon>
    </lineage>
</organism>
<evidence type="ECO:0008006" key="4">
    <source>
        <dbReference type="Google" id="ProtNLM"/>
    </source>
</evidence>
<proteinExistence type="predicted"/>
<dbReference type="RefSeq" id="WP_222135422.1">
    <property type="nucleotide sequence ID" value="NZ_JAILXK010000001.1"/>
</dbReference>
<evidence type="ECO:0000256" key="1">
    <source>
        <dbReference type="SAM" id="SignalP"/>
    </source>
</evidence>
<protein>
    <recommendedName>
        <fullName evidence="4">DUF1579 domain-containing protein</fullName>
    </recommendedName>
</protein>
<feature type="chain" id="PRO_5046977445" description="DUF1579 domain-containing protein" evidence="1">
    <location>
        <begin position="24"/>
        <end position="167"/>
    </location>
</feature>
<keyword evidence="3" id="KW-1185">Reference proteome</keyword>
<comment type="caution">
    <text evidence="2">The sequence shown here is derived from an EMBL/GenBank/DDBJ whole genome shotgun (WGS) entry which is preliminary data.</text>
</comment>
<evidence type="ECO:0000313" key="2">
    <source>
        <dbReference type="EMBL" id="MBY4635598.1"/>
    </source>
</evidence>
<gene>
    <name evidence="2" type="ORF">K5P26_00420</name>
</gene>
<name>A0ABS7M9X0_9SPHN</name>
<sequence>MTPSLAAWLLVLASHQPSMPATATATVAEAPTLAAFRGNWGGEGIAFGRPARATLAIGPADDGGMALAYRLVVEREPAIAYSAHADYRIDAKGRVRGRWSDSRGQMRPVTGILTSEGLSTHWGSADVEIGRSTYMLHSDDGLTVTDSVLQHDGSWRVFATLRYRKNP</sequence>
<feature type="signal peptide" evidence="1">
    <location>
        <begin position="1"/>
        <end position="23"/>
    </location>
</feature>
<accession>A0ABS7M9X0</accession>
<dbReference type="EMBL" id="JAILXK010000001">
    <property type="protein sequence ID" value="MBY4635598.1"/>
    <property type="molecule type" value="Genomic_DNA"/>
</dbReference>
<dbReference type="Proteomes" id="UP001166571">
    <property type="component" value="Unassembled WGS sequence"/>
</dbReference>
<evidence type="ECO:0000313" key="3">
    <source>
        <dbReference type="Proteomes" id="UP001166571"/>
    </source>
</evidence>